<sequence length="57" mass="6514">MLFLTIVAWFGVAYFTLGWTVFWAFVALGLGRQVKVKLFNILAPAMCWCWLIAGWVS</sequence>
<comment type="caution">
    <text evidence="2">The sequence shown here is derived from an EMBL/GenBank/DDBJ whole genome shotgun (WGS) entry which is preliminary data.</text>
</comment>
<gene>
    <name evidence="2" type="ORF">FHY32_000957</name>
</gene>
<feature type="transmembrane region" description="Helical" evidence="1">
    <location>
        <begin position="38"/>
        <end position="56"/>
    </location>
</feature>
<dbReference type="EMBL" id="JACHNL010000002">
    <property type="protein sequence ID" value="MBB4722639.1"/>
    <property type="molecule type" value="Genomic_DNA"/>
</dbReference>
<feature type="transmembrane region" description="Helical" evidence="1">
    <location>
        <begin position="6"/>
        <end position="26"/>
    </location>
</feature>
<dbReference type="AlphaFoldDB" id="A0AAW3U286"/>
<evidence type="ECO:0000313" key="3">
    <source>
        <dbReference type="Proteomes" id="UP000576603"/>
    </source>
</evidence>
<proteinExistence type="predicted"/>
<dbReference type="Proteomes" id="UP000576603">
    <property type="component" value="Unassembled WGS sequence"/>
</dbReference>
<name>A0AAW3U286_XANEU</name>
<accession>A0AAW3U286</accession>
<dbReference type="RefSeq" id="WP_016904319.1">
    <property type="nucleotide sequence ID" value="NZ_JACHNK010000002.1"/>
</dbReference>
<evidence type="ECO:0000313" key="2">
    <source>
        <dbReference type="EMBL" id="MBB4722639.1"/>
    </source>
</evidence>
<keyword evidence="1" id="KW-0812">Transmembrane</keyword>
<keyword evidence="1" id="KW-0472">Membrane</keyword>
<reference evidence="2 3" key="1">
    <citation type="submission" date="2020-08" db="EMBL/GenBank/DDBJ databases">
        <title>Studying the diversity of plant-associated saprophytic bacteria and their role in host health and plant-pathogen interactions.</title>
        <authorList>
            <person name="Potnis N."/>
        </authorList>
    </citation>
    <scope>NUCLEOTIDE SEQUENCE [LARGE SCALE GENOMIC DNA]</scope>
    <source>
        <strain evidence="2 3">CFBP 7922</strain>
    </source>
</reference>
<protein>
    <submittedName>
        <fullName evidence="2">Uncharacterized protein</fullName>
    </submittedName>
</protein>
<evidence type="ECO:0000256" key="1">
    <source>
        <dbReference type="SAM" id="Phobius"/>
    </source>
</evidence>
<organism evidence="2 3">
    <name type="scientific">Xanthomonas euvesicatoria</name>
    <dbReference type="NCBI Taxonomy" id="456327"/>
    <lineage>
        <taxon>Bacteria</taxon>
        <taxon>Pseudomonadati</taxon>
        <taxon>Pseudomonadota</taxon>
        <taxon>Gammaproteobacteria</taxon>
        <taxon>Lysobacterales</taxon>
        <taxon>Lysobacteraceae</taxon>
        <taxon>Xanthomonas</taxon>
    </lineage>
</organism>
<keyword evidence="1" id="KW-1133">Transmembrane helix</keyword>